<evidence type="ECO:0000256" key="1">
    <source>
        <dbReference type="ARBA" id="ARBA00006528"/>
    </source>
</evidence>
<evidence type="ECO:0000256" key="2">
    <source>
        <dbReference type="SAM" id="Phobius"/>
    </source>
</evidence>
<dbReference type="Proteomes" id="UP000663877">
    <property type="component" value="Unassembled WGS sequence"/>
</dbReference>
<feature type="transmembrane region" description="Helical" evidence="2">
    <location>
        <begin position="145"/>
        <end position="164"/>
    </location>
</feature>
<feature type="transmembrane region" description="Helical" evidence="2">
    <location>
        <begin position="316"/>
        <end position="338"/>
    </location>
</feature>
<dbReference type="Pfam" id="PF13593">
    <property type="entry name" value="SBF_like"/>
    <property type="match status" value="1"/>
</dbReference>
<feature type="transmembrane region" description="Helical" evidence="2">
    <location>
        <begin position="240"/>
        <end position="262"/>
    </location>
</feature>
<organism evidence="3 6">
    <name type="scientific">Adineta steineri</name>
    <dbReference type="NCBI Taxonomy" id="433720"/>
    <lineage>
        <taxon>Eukaryota</taxon>
        <taxon>Metazoa</taxon>
        <taxon>Spiralia</taxon>
        <taxon>Gnathifera</taxon>
        <taxon>Rotifera</taxon>
        <taxon>Eurotatoria</taxon>
        <taxon>Bdelloidea</taxon>
        <taxon>Adinetida</taxon>
        <taxon>Adinetidae</taxon>
        <taxon>Adineta</taxon>
    </lineage>
</organism>
<dbReference type="EMBL" id="CAJNOI010000129">
    <property type="protein sequence ID" value="CAF1105058.1"/>
    <property type="molecule type" value="Genomic_DNA"/>
</dbReference>
<keyword evidence="5" id="KW-1185">Reference proteome</keyword>
<dbReference type="GO" id="GO:0005886">
    <property type="term" value="C:plasma membrane"/>
    <property type="evidence" value="ECO:0007669"/>
    <property type="project" value="TreeGrafter"/>
</dbReference>
<evidence type="ECO:0000313" key="3">
    <source>
        <dbReference type="EMBL" id="CAF1105058.1"/>
    </source>
</evidence>
<dbReference type="AlphaFoldDB" id="A0A814PFF8"/>
<sequence length="479" mass="55412">METNPLLKYCQSPYVIIGLDLNKTNSLSQLNNEESFEIKQIFDNLDDCEDFIKNQINNDDKLILILNDNLLDEQLIKIENYSQINAIYLYSQEEFKCIYRKIKKKIFIKLLKNFWFILSLLISLLFAYLFPKLGSSDGPLRTEYTIKWGCVILIFFLSGLSLSTNNLLDQIFEIRLHILIQTFSFLLFPSVIYGISFLLIKLSINKLLINGIIVMSCTSTAISTSVIMTKNAGGNEGISLLNGLIGNILGIFISPALIYLFMNNPLFEMVKQKHDIDNYINVISKLSLTVLLPLIIGQIIHRIWKEKILWAKNKFYFTEINSFILLILVWSILCNLFQSKLLSTINNIDLVILILLNTFIYFFFSFLSLFISRLPNLFICRNQKQIKFIQRWRFSHENTIAFMFSSSTKTLAQGIPLITSVFANSSQGFIGILTIPLILYFVQQLIFASIQVIFLKRWIKQYYSNKNKLINSPNIVTNI</sequence>
<feature type="transmembrane region" description="Helical" evidence="2">
    <location>
        <begin position="110"/>
        <end position="130"/>
    </location>
</feature>
<name>A0A814PFF8_9BILA</name>
<comment type="caution">
    <text evidence="3">The sequence shown here is derived from an EMBL/GenBank/DDBJ whole genome shotgun (WGS) entry which is preliminary data.</text>
</comment>
<evidence type="ECO:0000313" key="5">
    <source>
        <dbReference type="Proteomes" id="UP000663832"/>
    </source>
</evidence>
<dbReference type="InterPro" id="IPR038770">
    <property type="entry name" value="Na+/solute_symporter_sf"/>
</dbReference>
<proteinExistence type="inferred from homology"/>
<dbReference type="InterPro" id="IPR016833">
    <property type="entry name" value="Put_Na-Bile_cotransptr"/>
</dbReference>
<feature type="transmembrane region" description="Helical" evidence="2">
    <location>
        <begin position="282"/>
        <end position="304"/>
    </location>
</feature>
<feature type="transmembrane region" description="Helical" evidence="2">
    <location>
        <begin position="176"/>
        <end position="195"/>
    </location>
</feature>
<accession>A0A814PFF8</accession>
<protein>
    <submittedName>
        <fullName evidence="3">Uncharacterized protein</fullName>
    </submittedName>
</protein>
<feature type="transmembrane region" description="Helical" evidence="2">
    <location>
        <begin position="350"/>
        <end position="379"/>
    </location>
</feature>
<gene>
    <name evidence="3" type="ORF">BJG266_LOCUS21572</name>
    <name evidence="4" type="ORF">QVE165_LOCUS46052</name>
</gene>
<dbReference type="PANTHER" id="PTHR18640:SF5">
    <property type="entry name" value="SODIUM_BILE ACID COTRANSPORTER 7"/>
    <property type="match status" value="1"/>
</dbReference>
<dbReference type="OrthoDB" id="188035at2759"/>
<keyword evidence="2" id="KW-0812">Transmembrane</keyword>
<dbReference type="PANTHER" id="PTHR18640">
    <property type="entry name" value="SOLUTE CARRIER FAMILY 10 MEMBER 7"/>
    <property type="match status" value="1"/>
</dbReference>
<evidence type="ECO:0000313" key="6">
    <source>
        <dbReference type="Proteomes" id="UP000663877"/>
    </source>
</evidence>
<comment type="similarity">
    <text evidence="1">Belongs to the bile acid:sodium symporter (BASS) (TC 2.A.28) family.</text>
</comment>
<feature type="transmembrane region" description="Helical" evidence="2">
    <location>
        <begin position="429"/>
        <end position="455"/>
    </location>
</feature>
<dbReference type="EMBL" id="CAJNOM010000670">
    <property type="protein sequence ID" value="CAF1537579.1"/>
    <property type="molecule type" value="Genomic_DNA"/>
</dbReference>
<feature type="transmembrane region" description="Helical" evidence="2">
    <location>
        <begin position="207"/>
        <end position="228"/>
    </location>
</feature>
<evidence type="ECO:0000313" key="4">
    <source>
        <dbReference type="EMBL" id="CAF1537579.1"/>
    </source>
</evidence>
<dbReference type="Gene3D" id="1.20.1530.20">
    <property type="match status" value="1"/>
</dbReference>
<reference evidence="3" key="1">
    <citation type="submission" date="2021-02" db="EMBL/GenBank/DDBJ databases">
        <authorList>
            <person name="Nowell W R."/>
        </authorList>
    </citation>
    <scope>NUCLEOTIDE SEQUENCE</scope>
</reference>
<dbReference type="Proteomes" id="UP000663832">
    <property type="component" value="Unassembled WGS sequence"/>
</dbReference>
<keyword evidence="2" id="KW-1133">Transmembrane helix</keyword>
<keyword evidence="2" id="KW-0472">Membrane</keyword>